<dbReference type="Pfam" id="PF13489">
    <property type="entry name" value="Methyltransf_23"/>
    <property type="match status" value="1"/>
</dbReference>
<dbReference type="InterPro" id="IPR037919">
    <property type="entry name" value="OGT"/>
</dbReference>
<keyword evidence="3" id="KW-1185">Reference proteome</keyword>
<dbReference type="InterPro" id="IPR011990">
    <property type="entry name" value="TPR-like_helical_dom_sf"/>
</dbReference>
<dbReference type="Proteomes" id="UP000315003">
    <property type="component" value="Chromosome"/>
</dbReference>
<dbReference type="PROSITE" id="PS50293">
    <property type="entry name" value="TPR_REGION"/>
    <property type="match status" value="1"/>
</dbReference>
<dbReference type="Pfam" id="PF13432">
    <property type="entry name" value="TPR_16"/>
    <property type="match status" value="1"/>
</dbReference>
<organism evidence="2 3">
    <name type="scientific">Stieleria bergensis</name>
    <dbReference type="NCBI Taxonomy" id="2528025"/>
    <lineage>
        <taxon>Bacteria</taxon>
        <taxon>Pseudomonadati</taxon>
        <taxon>Planctomycetota</taxon>
        <taxon>Planctomycetia</taxon>
        <taxon>Pirellulales</taxon>
        <taxon>Pirellulaceae</taxon>
        <taxon>Stieleria</taxon>
    </lineage>
</organism>
<dbReference type="SMART" id="SM00028">
    <property type="entry name" value="TPR"/>
    <property type="match status" value="6"/>
</dbReference>
<dbReference type="PANTHER" id="PTHR44366">
    <property type="entry name" value="UDP-N-ACETYLGLUCOSAMINE--PEPTIDE N-ACETYLGLUCOSAMINYLTRANSFERASE 110 KDA SUBUNIT"/>
    <property type="match status" value="1"/>
</dbReference>
<reference evidence="2 3" key="1">
    <citation type="submission" date="2019-02" db="EMBL/GenBank/DDBJ databases">
        <title>Deep-cultivation of Planctomycetes and their phenomic and genomic characterization uncovers novel biology.</title>
        <authorList>
            <person name="Wiegand S."/>
            <person name="Jogler M."/>
            <person name="Boedeker C."/>
            <person name="Pinto D."/>
            <person name="Vollmers J."/>
            <person name="Rivas-Marin E."/>
            <person name="Kohn T."/>
            <person name="Peeters S.H."/>
            <person name="Heuer A."/>
            <person name="Rast P."/>
            <person name="Oberbeckmann S."/>
            <person name="Bunk B."/>
            <person name="Jeske O."/>
            <person name="Meyerdierks A."/>
            <person name="Storesund J.E."/>
            <person name="Kallscheuer N."/>
            <person name="Luecker S."/>
            <person name="Lage O.M."/>
            <person name="Pohl T."/>
            <person name="Merkel B.J."/>
            <person name="Hornburger P."/>
            <person name="Mueller R.-W."/>
            <person name="Bruemmer F."/>
            <person name="Labrenz M."/>
            <person name="Spormann A.M."/>
            <person name="Op den Camp H."/>
            <person name="Overmann J."/>
            <person name="Amann R."/>
            <person name="Jetten M.S.M."/>
            <person name="Mascher T."/>
            <person name="Medema M.H."/>
            <person name="Devos D.P."/>
            <person name="Kaster A.-K."/>
            <person name="Ovreas L."/>
            <person name="Rohde M."/>
            <person name="Galperin M.Y."/>
            <person name="Jogler C."/>
        </authorList>
    </citation>
    <scope>NUCLEOTIDE SEQUENCE [LARGE SCALE GENOMIC DNA]</scope>
    <source>
        <strain evidence="2 3">SV_7m_r</strain>
    </source>
</reference>
<dbReference type="PROSITE" id="PS50005">
    <property type="entry name" value="TPR"/>
    <property type="match status" value="4"/>
</dbReference>
<dbReference type="Pfam" id="PF13414">
    <property type="entry name" value="TPR_11"/>
    <property type="match status" value="1"/>
</dbReference>
<feature type="repeat" description="TPR" evidence="1">
    <location>
        <begin position="165"/>
        <end position="198"/>
    </location>
</feature>
<feature type="repeat" description="TPR" evidence="1">
    <location>
        <begin position="131"/>
        <end position="164"/>
    </location>
</feature>
<name>A0A517T1A7_9BACT</name>
<dbReference type="SUPFAM" id="SSF48452">
    <property type="entry name" value="TPR-like"/>
    <property type="match status" value="1"/>
</dbReference>
<dbReference type="GO" id="GO:0097363">
    <property type="term" value="F:protein O-acetylglucosaminyltransferase activity"/>
    <property type="evidence" value="ECO:0007669"/>
    <property type="project" value="TreeGrafter"/>
</dbReference>
<dbReference type="Gene3D" id="3.40.50.150">
    <property type="entry name" value="Vaccinia Virus protein VP39"/>
    <property type="match status" value="1"/>
</dbReference>
<dbReference type="PANTHER" id="PTHR44366:SF1">
    <property type="entry name" value="UDP-N-ACETYLGLUCOSAMINE--PEPTIDE N-ACETYLGLUCOSAMINYLTRANSFERASE 110 KDA SUBUNIT"/>
    <property type="match status" value="1"/>
</dbReference>
<keyword evidence="1" id="KW-0802">TPR repeat</keyword>
<dbReference type="Pfam" id="PF00515">
    <property type="entry name" value="TPR_1"/>
    <property type="match status" value="1"/>
</dbReference>
<sequence>MAITLHQQGDREQAETLYQHVLKLSPNNADALHFLGVLRHQQGNSLEASTLIGKALVINPSYWSARLNLGNIFKESGRIKEAEREYKKVIQALPKNADAHSNLGVVLRAQRKTQEALEYFKLAIELDGNVYSYHYNLGNAYKELGQNEQALLCYRKVIEIAPNHAEGHLSVGRGLYAIGRIEEATSVYRKWLEKEPDNAVAAHMLAACEGESVPDRCSVDFVIDSFDSFAASFDDVLGRLDYQAPALIADRLERSLPDPDKSLCVLDAGCGTGLCAYALRPYSKQLVGVDLSPKMLARARARKEYDELHAADLLQHMQDHGNTYDLIVSSDTMIYFGDLSDVIQAAAKALKPAGWLTFTLEHVEADLAPGGFRLNPHGRYSHDKQYIETCLRDSGLRLHCNDIECLRTEGKKPVDGMVILAQKQAVM</sequence>
<feature type="repeat" description="TPR" evidence="1">
    <location>
        <begin position="63"/>
        <end position="96"/>
    </location>
</feature>
<evidence type="ECO:0000313" key="3">
    <source>
        <dbReference type="Proteomes" id="UP000315003"/>
    </source>
</evidence>
<gene>
    <name evidence="2" type="primary">yrrB_2</name>
    <name evidence="2" type="ORF">SV7mr_47220</name>
</gene>
<proteinExistence type="predicted"/>
<dbReference type="Gene3D" id="1.25.40.10">
    <property type="entry name" value="Tetratricopeptide repeat domain"/>
    <property type="match status" value="2"/>
</dbReference>
<dbReference type="GO" id="GO:0006493">
    <property type="term" value="P:protein O-linked glycosylation"/>
    <property type="evidence" value="ECO:0007669"/>
    <property type="project" value="InterPro"/>
</dbReference>
<protein>
    <submittedName>
        <fullName evidence="2">TPR repeat-containing protein YrrB</fullName>
    </submittedName>
</protein>
<dbReference type="InterPro" id="IPR019734">
    <property type="entry name" value="TPR_rpt"/>
</dbReference>
<dbReference type="AlphaFoldDB" id="A0A517T1A7"/>
<dbReference type="InterPro" id="IPR029063">
    <property type="entry name" value="SAM-dependent_MTases_sf"/>
</dbReference>
<evidence type="ECO:0000256" key="1">
    <source>
        <dbReference type="PROSITE-ProRule" id="PRU00339"/>
    </source>
</evidence>
<dbReference type="CDD" id="cd02440">
    <property type="entry name" value="AdoMet_MTases"/>
    <property type="match status" value="1"/>
</dbReference>
<evidence type="ECO:0000313" key="2">
    <source>
        <dbReference type="EMBL" id="QDT62175.1"/>
    </source>
</evidence>
<accession>A0A517T1A7</accession>
<dbReference type="EMBL" id="CP036272">
    <property type="protein sequence ID" value="QDT62175.1"/>
    <property type="molecule type" value="Genomic_DNA"/>
</dbReference>
<dbReference type="SUPFAM" id="SSF53335">
    <property type="entry name" value="S-adenosyl-L-methionine-dependent methyltransferases"/>
    <property type="match status" value="1"/>
</dbReference>
<feature type="repeat" description="TPR" evidence="1">
    <location>
        <begin position="97"/>
        <end position="130"/>
    </location>
</feature>